<sequence>MLVQPKKVIGTLGTLALLDPDIPGAKLLPNGEWAINRAAALLNFPTLGMKVQIPVWSNKSLSDKLELQLNNQVVDQLTITQPAELTQRATLFVAPGRFQSGKWDLAYRVTRFNQAPEPFAPPLKLLVKLEIPAGQDTDPGQGHSNLHMEFRPPEIEQDGVDKDTAENGVEIWITAKPGSGSNLPYPGIAVGDVIWVSWGGEMVPSVPVTQAQIDDPLKNPIVIHISKDVILAVGDSGNEGLAVSFFVRDFADNDSEDWCGETRIVVDTGNSRLEAPILEPANGNELDIDQFDKEQLLLQVFAASSVDYNQGDTIIMYLQGTTLNGESVKVETRQTINKKPPLVVQVLMDNDGARALAKTQGVFFFELERGGSIIQRSRGRFINIIGEPTRLAAPIVESQVGGALNPDLPSVIVRIPYDPLITSDNAIEIHWSITLQDGTVFEPELDWIFPTQQEADDPDGFIVTISGPEHLKPGEGGTLVVWYEVLSEGENGEVVRRPSPPASSLNIGEPKLELVPAILLGEKDGTFEPKDLPNGISEVTCPNPVNNPTLPKDVVHWQLYDDQGGLLFTDNKPLNSLNAGKPVKFPLNAAFVQQYFEARRGEQLSIRYHIVRDATGKTSHSNPLEFTIGTAQQQPLDPAKVQGTANDELDIATVPNGTNVEIAPRATDNTGDQVLMKWATTDGVTVHEADKTVSATDKGKVIEFPIASSILQASANKGVVVSYRVKPSVGAEIPGTDYPLKVVSQAFTLPIAKFKEALGDQLNPDHVTAGATVIIDASAQLKADDEVIVTVTGQPPTTLPAYTIKPGEADKELSSIKVAHGVILAEDGNSIELTYIVKRKAGGTDGPSVPAVYDVRKVIAAGKLKVMGARHNRSVYWASRASRWLMAFDATTGKPIQAEWKYANGSTWTKGSIWLDTSPQEPLQVRTADDQLTLSEANIFGDGSDTTITGQAAFVALRDKNNMAGWGLAANGGAIPPTIITMDDIVEVSCTRSTYAARRSNNTTIAWSNTAGEGNDMSTVNPTGFTRVVGNITAFAGIKGDGTVHAWGAAANGGTTSAEVKAITNAVEVTPAGSAFAVRLATGHVKAWGVAASGGAVTSPIDTLDDIDDVLGNVFAFAAHRTNGTVVAWGHATYGGTVPAAIAGLTNITRLACANYYSFCALLDTKQVVAWGPAAQGGTVPTLIASLTDIFSVVGTWTAFAALRENGHVVAWPETIPAGMVPAAIAARDDIVQIAGTSDAFAVLYKDGTVAAWGNATVGGNTAPVAAQLTDVLAIYANTHGFTALTADGRVVTWGQAAGGGDSSTVQPPLNGTVSYLATPASRGQALMASRLSQSKTSV</sequence>
<gene>
    <name evidence="1" type="ORF">GGI52_000497</name>
</gene>
<proteinExistence type="predicted"/>
<accession>A0A7Y9VS22</accession>
<dbReference type="EMBL" id="JACCAT010000001">
    <property type="protein sequence ID" value="NYH07454.1"/>
    <property type="molecule type" value="Genomic_DNA"/>
</dbReference>
<evidence type="ECO:0008006" key="3">
    <source>
        <dbReference type="Google" id="ProtNLM"/>
    </source>
</evidence>
<dbReference type="Gene3D" id="2.130.10.30">
    <property type="entry name" value="Regulator of chromosome condensation 1/beta-lactamase-inhibitor protein II"/>
    <property type="match status" value="3"/>
</dbReference>
<protein>
    <recommendedName>
        <fullName evidence="3">BIG2 domain-containing protein</fullName>
    </recommendedName>
</protein>
<name>A0A7Y9VS22_9PSED</name>
<organism evidence="1 2">
    <name type="scientific">Pseudomonas moraviensis</name>
    <dbReference type="NCBI Taxonomy" id="321662"/>
    <lineage>
        <taxon>Bacteria</taxon>
        <taxon>Pseudomonadati</taxon>
        <taxon>Pseudomonadota</taxon>
        <taxon>Gammaproteobacteria</taxon>
        <taxon>Pseudomonadales</taxon>
        <taxon>Pseudomonadaceae</taxon>
        <taxon>Pseudomonas</taxon>
    </lineage>
</organism>
<evidence type="ECO:0000313" key="2">
    <source>
        <dbReference type="Proteomes" id="UP000553035"/>
    </source>
</evidence>
<dbReference type="InterPro" id="IPR009091">
    <property type="entry name" value="RCC1/BLIP-II"/>
</dbReference>
<dbReference type="RefSeq" id="WP_179692303.1">
    <property type="nucleotide sequence ID" value="NZ_JACCAT010000001.1"/>
</dbReference>
<dbReference type="SUPFAM" id="SSF50985">
    <property type="entry name" value="RCC1/BLIP-II"/>
    <property type="match status" value="1"/>
</dbReference>
<dbReference type="Proteomes" id="UP000553035">
    <property type="component" value="Unassembled WGS sequence"/>
</dbReference>
<comment type="caution">
    <text evidence="1">The sequence shown here is derived from an EMBL/GenBank/DDBJ whole genome shotgun (WGS) entry which is preliminary data.</text>
</comment>
<reference evidence="1 2" key="1">
    <citation type="submission" date="2020-07" db="EMBL/GenBank/DDBJ databases">
        <title>Exploring microbial biodiversity for novel pathways involved in the catabolism of aromatic compounds derived from lignin.</title>
        <authorList>
            <person name="Elkins J."/>
        </authorList>
    </citation>
    <scope>NUCLEOTIDE SEQUENCE [LARGE SCALE GENOMIC DNA]</scope>
    <source>
        <strain evidence="1 2">VanB</strain>
    </source>
</reference>
<evidence type="ECO:0000313" key="1">
    <source>
        <dbReference type="EMBL" id="NYH07454.1"/>
    </source>
</evidence>